<gene>
    <name evidence="1" type="ORF">CSCA_2237</name>
</gene>
<name>A0A0E3JYX7_CLOSL</name>
<evidence type="ECO:0000313" key="2">
    <source>
        <dbReference type="Proteomes" id="UP000033115"/>
    </source>
</evidence>
<dbReference type="STRING" id="1548.CSCA_2237"/>
<dbReference type="EMBL" id="CP009933">
    <property type="protein sequence ID" value="AKA69362.1"/>
    <property type="molecule type" value="Genomic_DNA"/>
</dbReference>
<dbReference type="Proteomes" id="UP000033115">
    <property type="component" value="Chromosome"/>
</dbReference>
<dbReference type="KEGG" id="csq:CSCA_2237"/>
<evidence type="ECO:0008006" key="3">
    <source>
        <dbReference type="Google" id="ProtNLM"/>
    </source>
</evidence>
<accession>A0A0E3JYX7</accession>
<evidence type="ECO:0000313" key="1">
    <source>
        <dbReference type="EMBL" id="AKA69362.1"/>
    </source>
</evidence>
<dbReference type="HOGENOM" id="CLU_135494_1_0_9"/>
<dbReference type="Pfam" id="PF12646">
    <property type="entry name" value="DUF3783"/>
    <property type="match status" value="1"/>
</dbReference>
<dbReference type="AlphaFoldDB" id="A0A0E3JYX7"/>
<reference evidence="1 2" key="1">
    <citation type="journal article" date="2015" name="J. Biotechnol.">
        <title>Complete genome sequence of a malodorant-producing acetogen, Clostridium scatologenes ATCC 25775(T).</title>
        <authorList>
            <person name="Zhu Z."/>
            <person name="Guo T."/>
            <person name="Zheng H."/>
            <person name="Song T."/>
            <person name="Ouyang P."/>
            <person name="Xie J."/>
        </authorList>
    </citation>
    <scope>NUCLEOTIDE SEQUENCE [LARGE SCALE GENOMIC DNA]</scope>
    <source>
        <strain evidence="1 2">ATCC 25775</strain>
    </source>
</reference>
<protein>
    <recommendedName>
        <fullName evidence="3">DUF3783 domain-containing protein</fullName>
    </recommendedName>
</protein>
<keyword evidence="2" id="KW-1185">Reference proteome</keyword>
<dbReference type="RefSeq" id="WP_029163104.1">
    <property type="nucleotide sequence ID" value="NZ_CP009933.1"/>
</dbReference>
<proteinExistence type="predicted"/>
<organism evidence="1 2">
    <name type="scientific">Clostridium scatologenes</name>
    <dbReference type="NCBI Taxonomy" id="1548"/>
    <lineage>
        <taxon>Bacteria</taxon>
        <taxon>Bacillati</taxon>
        <taxon>Bacillota</taxon>
        <taxon>Clostridia</taxon>
        <taxon>Eubacteriales</taxon>
        <taxon>Clostridiaceae</taxon>
        <taxon>Clostridium</taxon>
    </lineage>
</organism>
<sequence>MKPTILLFNITDKTRYAGVIKAALPLKIKIKKVEREEYLQPIGYLVGKKDIEPVVEKYEGSELGDEMLLFSDLAGTKLNQLLFSLKKSAVRINLKAVLTQNNEKWNTIQLYEELKKEHKALNK</sequence>
<dbReference type="InterPro" id="IPR016621">
    <property type="entry name" value="UCP014543"/>
</dbReference>